<keyword evidence="12" id="KW-0812">Transmembrane</keyword>
<dbReference type="InParanoid" id="Q2LXT5"/>
<gene>
    <name evidence="13" type="ORF">SYN_01668</name>
</gene>
<dbReference type="PIRSF" id="PIRSF006268">
    <property type="entry name" value="ApbE"/>
    <property type="match status" value="1"/>
</dbReference>
<dbReference type="STRING" id="56780.SYN_01668"/>
<evidence type="ECO:0000256" key="1">
    <source>
        <dbReference type="ARBA" id="ARBA00011955"/>
    </source>
</evidence>
<evidence type="ECO:0000256" key="6">
    <source>
        <dbReference type="ARBA" id="ARBA00022827"/>
    </source>
</evidence>
<keyword evidence="5 10" id="KW-0479">Metal-binding</keyword>
<dbReference type="Pfam" id="PF02424">
    <property type="entry name" value="ApbE"/>
    <property type="match status" value="1"/>
</dbReference>
<evidence type="ECO:0000313" key="14">
    <source>
        <dbReference type="Proteomes" id="UP000001933"/>
    </source>
</evidence>
<keyword evidence="7 10" id="KW-0460">Magnesium</keyword>
<reference evidence="13 14" key="1">
    <citation type="journal article" date="2007" name="Proc. Natl. Acad. Sci. U.S.A.">
        <title>The genome of Syntrophus aciditrophicus: life at the thermodynamic limit of microbial growth.</title>
        <authorList>
            <person name="McInerney M.J."/>
            <person name="Rohlin L."/>
            <person name="Mouttaki H."/>
            <person name="Kim U."/>
            <person name="Krupp R.S."/>
            <person name="Rios-Hernandez L."/>
            <person name="Sieber J."/>
            <person name="Struchtemeyer C.G."/>
            <person name="Bhattacharyya A."/>
            <person name="Campbell J.W."/>
            <person name="Gunsalus R.P."/>
        </authorList>
    </citation>
    <scope>NUCLEOTIDE SEQUENCE [LARGE SCALE GENOMIC DNA]</scope>
    <source>
        <strain evidence="13 14">SB</strain>
    </source>
</reference>
<dbReference type="FunCoup" id="Q2LXT5">
    <property type="interactions" value="98"/>
</dbReference>
<evidence type="ECO:0000256" key="9">
    <source>
        <dbReference type="ARBA" id="ARBA00048540"/>
    </source>
</evidence>
<accession>Q2LXT5</accession>
<dbReference type="PANTHER" id="PTHR30040:SF2">
    <property type="entry name" value="FAD:PROTEIN FMN TRANSFERASE"/>
    <property type="match status" value="1"/>
</dbReference>
<dbReference type="Gene3D" id="3.10.520.10">
    <property type="entry name" value="ApbE-like domains"/>
    <property type="match status" value="1"/>
</dbReference>
<evidence type="ECO:0000256" key="5">
    <source>
        <dbReference type="ARBA" id="ARBA00022723"/>
    </source>
</evidence>
<evidence type="ECO:0000256" key="10">
    <source>
        <dbReference type="PIRNR" id="PIRNR006268"/>
    </source>
</evidence>
<comment type="similarity">
    <text evidence="10">Belongs to the ApbE family.</text>
</comment>
<protein>
    <recommendedName>
        <fullName evidence="2 10">FAD:protein FMN transferase</fullName>
        <ecNumber evidence="1 10">2.7.1.180</ecNumber>
    </recommendedName>
    <alternativeName>
        <fullName evidence="8 10">Flavin transferase</fullName>
    </alternativeName>
</protein>
<dbReference type="EC" id="2.7.1.180" evidence="1 10"/>
<keyword evidence="12" id="KW-0472">Membrane</keyword>
<sequence>MRSMTKTTQKMIFGIILTGSMLGFFWMAWSRIANEPLVRSRLMMGTIIEITAYDRGAEAAITAAFARMQQIEAAIGRQEFSDLNRLAAQAGGRPLKVGDDTWQILSLAAEYWQKTDGAFDVTVNPLLELWGFGYDGEGNFPEPAAIQAALPKVGGNKLLLFPEKREIQLVKPGMSLTVGGIAKGYAVEEAAKVLKRNGIKNAMINGGSSIKVIGDGPGGRGWRIGVENPREAGRLVGVIVLHSGDAMGTSADNKRFFIRDSHRYSHIIDPRTGWPAPEKMTLVTVVTRNAATADILTKALFLNDLNWSMRFLEQENLKAVLIDTQGKIHTTPGFQLLRQS</sequence>
<evidence type="ECO:0000256" key="7">
    <source>
        <dbReference type="ARBA" id="ARBA00022842"/>
    </source>
</evidence>
<evidence type="ECO:0000256" key="12">
    <source>
        <dbReference type="SAM" id="Phobius"/>
    </source>
</evidence>
<dbReference type="HOGENOM" id="CLU_044403_1_2_7"/>
<evidence type="ECO:0000313" key="13">
    <source>
        <dbReference type="EMBL" id="ABC78893.1"/>
    </source>
</evidence>
<feature type="transmembrane region" description="Helical" evidence="12">
    <location>
        <begin position="12"/>
        <end position="29"/>
    </location>
</feature>
<comment type="cofactor">
    <cofactor evidence="11">
        <name>Mg(2+)</name>
        <dbReference type="ChEBI" id="CHEBI:18420"/>
    </cofactor>
    <cofactor evidence="11">
        <name>Mn(2+)</name>
        <dbReference type="ChEBI" id="CHEBI:29035"/>
    </cofactor>
    <text evidence="11">Magnesium. Can also use manganese.</text>
</comment>
<dbReference type="InterPro" id="IPR003374">
    <property type="entry name" value="ApbE-like_sf"/>
</dbReference>
<keyword evidence="14" id="KW-1185">Reference proteome</keyword>
<keyword evidence="3 10" id="KW-0285">Flavoprotein</keyword>
<evidence type="ECO:0000256" key="2">
    <source>
        <dbReference type="ARBA" id="ARBA00016337"/>
    </source>
</evidence>
<keyword evidence="12" id="KW-1133">Transmembrane helix</keyword>
<dbReference type="InterPro" id="IPR024932">
    <property type="entry name" value="ApbE"/>
</dbReference>
<dbReference type="EMBL" id="CP000252">
    <property type="protein sequence ID" value="ABC78893.1"/>
    <property type="molecule type" value="Genomic_DNA"/>
</dbReference>
<comment type="catalytic activity">
    <reaction evidence="9 10">
        <text>L-threonyl-[protein] + FAD = FMN-L-threonyl-[protein] + AMP + H(+)</text>
        <dbReference type="Rhea" id="RHEA:36847"/>
        <dbReference type="Rhea" id="RHEA-COMP:11060"/>
        <dbReference type="Rhea" id="RHEA-COMP:11061"/>
        <dbReference type="ChEBI" id="CHEBI:15378"/>
        <dbReference type="ChEBI" id="CHEBI:30013"/>
        <dbReference type="ChEBI" id="CHEBI:57692"/>
        <dbReference type="ChEBI" id="CHEBI:74257"/>
        <dbReference type="ChEBI" id="CHEBI:456215"/>
        <dbReference type="EC" id="2.7.1.180"/>
    </reaction>
</comment>
<evidence type="ECO:0000256" key="11">
    <source>
        <dbReference type="PIRSR" id="PIRSR006268-2"/>
    </source>
</evidence>
<dbReference type="PANTHER" id="PTHR30040">
    <property type="entry name" value="THIAMINE BIOSYNTHESIS LIPOPROTEIN APBE"/>
    <property type="match status" value="1"/>
</dbReference>
<dbReference type="eggNOG" id="COG1477">
    <property type="taxonomic scope" value="Bacteria"/>
</dbReference>
<dbReference type="AlphaFoldDB" id="Q2LXT5"/>
<dbReference type="Proteomes" id="UP000001933">
    <property type="component" value="Chromosome"/>
</dbReference>
<feature type="binding site" evidence="11">
    <location>
        <position position="294"/>
    </location>
    <ligand>
        <name>Mg(2+)</name>
        <dbReference type="ChEBI" id="CHEBI:18420"/>
    </ligand>
</feature>
<dbReference type="KEGG" id="sat:SYN_01668"/>
<proteinExistence type="inferred from homology"/>
<dbReference type="GO" id="GO:0046872">
    <property type="term" value="F:metal ion binding"/>
    <property type="evidence" value="ECO:0007669"/>
    <property type="project" value="UniProtKB-UniRule"/>
</dbReference>
<keyword evidence="6 10" id="KW-0274">FAD</keyword>
<evidence type="ECO:0000256" key="3">
    <source>
        <dbReference type="ARBA" id="ARBA00022630"/>
    </source>
</evidence>
<dbReference type="GO" id="GO:0016740">
    <property type="term" value="F:transferase activity"/>
    <property type="evidence" value="ECO:0007669"/>
    <property type="project" value="UniProtKB-UniRule"/>
</dbReference>
<keyword evidence="4 10" id="KW-0808">Transferase</keyword>
<organism evidence="13 14">
    <name type="scientific">Syntrophus aciditrophicus (strain SB)</name>
    <dbReference type="NCBI Taxonomy" id="56780"/>
    <lineage>
        <taxon>Bacteria</taxon>
        <taxon>Pseudomonadati</taxon>
        <taxon>Thermodesulfobacteriota</taxon>
        <taxon>Syntrophia</taxon>
        <taxon>Syntrophales</taxon>
        <taxon>Syntrophaceae</taxon>
        <taxon>Syntrophus</taxon>
    </lineage>
</organism>
<feature type="binding site" evidence="11">
    <location>
        <position position="180"/>
    </location>
    <ligand>
        <name>Mg(2+)</name>
        <dbReference type="ChEBI" id="CHEBI:18420"/>
    </ligand>
</feature>
<dbReference type="SUPFAM" id="SSF143631">
    <property type="entry name" value="ApbE-like"/>
    <property type="match status" value="1"/>
</dbReference>
<name>Q2LXT5_SYNAS</name>
<evidence type="ECO:0000256" key="4">
    <source>
        <dbReference type="ARBA" id="ARBA00022679"/>
    </source>
</evidence>
<evidence type="ECO:0000256" key="8">
    <source>
        <dbReference type="ARBA" id="ARBA00031306"/>
    </source>
</evidence>